<dbReference type="GO" id="GO:0003735">
    <property type="term" value="F:structural constituent of ribosome"/>
    <property type="evidence" value="ECO:0007669"/>
    <property type="project" value="InterPro"/>
</dbReference>
<dbReference type="GO" id="GO:0006412">
    <property type="term" value="P:translation"/>
    <property type="evidence" value="ECO:0007669"/>
    <property type="project" value="UniProtKB-UniRule"/>
</dbReference>
<proteinExistence type="inferred from homology"/>
<dbReference type="GO" id="GO:0003723">
    <property type="term" value="F:RNA binding"/>
    <property type="evidence" value="ECO:0007669"/>
    <property type="project" value="TreeGrafter"/>
</dbReference>
<accession>A0A1L2JK62</accession>
<evidence type="ECO:0000256" key="2">
    <source>
        <dbReference type="ARBA" id="ARBA00022980"/>
    </source>
</evidence>
<dbReference type="HAMAP" id="MF_00329">
    <property type="entry name" value="Ribosomal_eL18"/>
    <property type="match status" value="1"/>
</dbReference>
<protein>
    <recommendedName>
        <fullName evidence="4">Large ribosomal subunit protein eL18</fullName>
    </recommendedName>
</protein>
<dbReference type="InterPro" id="IPR000039">
    <property type="entry name" value="Ribosomal_eL18"/>
</dbReference>
<name>A0A1L2JK62_9CREN</name>
<keyword evidence="2 4" id="KW-0689">Ribosomal protein</keyword>
<dbReference type="EMBL" id="KX765021">
    <property type="protein sequence ID" value="AOZ56108.1"/>
    <property type="molecule type" value="Genomic_DNA"/>
</dbReference>
<dbReference type="GO" id="GO:0022625">
    <property type="term" value="C:cytosolic large ribosomal subunit"/>
    <property type="evidence" value="ECO:0007669"/>
    <property type="project" value="TreeGrafter"/>
</dbReference>
<dbReference type="InterPro" id="IPR001196">
    <property type="entry name" value="Ribosomal_uL15_CS"/>
</dbReference>
<gene>
    <name evidence="4" type="primary">rpl18e</name>
</gene>
<comment type="similarity">
    <text evidence="1 4">Belongs to the eukaryotic ribosomal protein eL18 family.</text>
</comment>
<dbReference type="InterPro" id="IPR036227">
    <property type="entry name" value="Ribosomal_uL15/eL18_sf"/>
</dbReference>
<dbReference type="InterPro" id="IPR022947">
    <property type="entry name" value="Ribosomal_eL18_arc"/>
</dbReference>
<dbReference type="AlphaFoldDB" id="A0A1L2JK62"/>
<evidence type="ECO:0000256" key="1">
    <source>
        <dbReference type="ARBA" id="ARBA00006815"/>
    </source>
</evidence>
<dbReference type="PANTHER" id="PTHR10934">
    <property type="entry name" value="60S RIBOSOMAL PROTEIN L18"/>
    <property type="match status" value="1"/>
</dbReference>
<sequence length="121" mass="12970">MPRPTGPTNPVSIKTINALEKASRLAGARIWADVAERLRKPRRSRIEVNLWKIDKLTAPNDVVVIPGKVLGEGRLTKPVTVAALTFSESAKKKIAEAGGRALSLVELAQENPKGSGVKIIA</sequence>
<dbReference type="SUPFAM" id="SSF52080">
    <property type="entry name" value="Ribosomal proteins L15p and L18e"/>
    <property type="match status" value="1"/>
</dbReference>
<evidence type="ECO:0000256" key="4">
    <source>
        <dbReference type="HAMAP-Rule" id="MF_00329"/>
    </source>
</evidence>
<dbReference type="PANTHER" id="PTHR10934:SF2">
    <property type="entry name" value="LARGE RIBOSOMAL SUBUNIT PROTEIN EL18"/>
    <property type="match status" value="1"/>
</dbReference>
<dbReference type="NCBIfam" id="NF003079">
    <property type="entry name" value="PRK04005.1"/>
    <property type="match status" value="1"/>
</dbReference>
<evidence type="ECO:0000313" key="6">
    <source>
        <dbReference type="EMBL" id="AOZ56108.1"/>
    </source>
</evidence>
<evidence type="ECO:0000256" key="3">
    <source>
        <dbReference type="ARBA" id="ARBA00023274"/>
    </source>
</evidence>
<keyword evidence="3 4" id="KW-0687">Ribonucleoprotein</keyword>
<dbReference type="InterPro" id="IPR021131">
    <property type="entry name" value="Ribosomal_uL15/eL18"/>
</dbReference>
<dbReference type="Gene3D" id="3.100.10.10">
    <property type="match status" value="1"/>
</dbReference>
<dbReference type="PROSITE" id="PS00475">
    <property type="entry name" value="RIBOSOMAL_L15"/>
    <property type="match status" value="1"/>
</dbReference>
<feature type="domain" description="Large ribosomal subunit protein uL15/eL18" evidence="5">
    <location>
        <begin position="32"/>
        <end position="119"/>
    </location>
</feature>
<dbReference type="Pfam" id="PF17135">
    <property type="entry name" value="Ribosomal_L18"/>
    <property type="match status" value="1"/>
</dbReference>
<evidence type="ECO:0000259" key="5">
    <source>
        <dbReference type="Pfam" id="PF17135"/>
    </source>
</evidence>
<organism evidence="6">
    <name type="scientific">uncultured korarchaeote</name>
    <dbReference type="NCBI Taxonomy" id="161241"/>
    <lineage>
        <taxon>Archaea</taxon>
        <taxon>Thermoproteota</taxon>
        <taxon>environmental samples</taxon>
    </lineage>
</organism>
<reference evidence="6" key="1">
    <citation type="journal article" date="2017" name="Nature">
        <title>Metagenomic exploration of ASGARD archaea illuminates the origin of cellular complexity in eukaryotes.</title>
        <authorList>
            <person name="Zaremba-Niedzwiedzka K."/>
            <person name="Caceres E.F."/>
            <person name="Saw J.H.W."/>
            <person name="Backstrom D."/>
            <person name="Juzokaite L."/>
            <person name="Vancaester E."/>
            <person name="Seitz K.W."/>
            <person name="Anantharaman K."/>
            <person name="Starnawski P."/>
            <person name="Kjeldsen K.U."/>
            <person name="Stott M.B."/>
            <person name="Nunoura T."/>
            <person name="Banfield J.F."/>
            <person name="Schramm A."/>
            <person name="Baker B.J."/>
            <person name="Spang A."/>
            <person name="Ettema T.J.G."/>
        </authorList>
    </citation>
    <scope>NUCLEOTIDE SEQUENCE</scope>
    <source>
        <strain evidence="6">TIV_2</strain>
    </source>
</reference>